<dbReference type="KEGG" id="cthr:CTHT_0020850"/>
<sequence length="775" mass="86922">MAASALLLVVALISSLLVRSLLQWFRLWHIPGPRFAGLIKYWMPYHHYTGRQYEAVKKLKTNMLVTSDPDVLRRMTAVRSPYKRSQWYGAFRFEPGGENIFSQRDDDKHNDTRQMLMPGYSGRDFPGMEDSVDTEVLNLIKLLECKYISTSNDFRPVDMSHKFQLFTLDVTTHLAWGEPIGFLKRDGDMFDYLKRKQEELKQSAVYSEFFTIVAFIQSPLFQWLMPMSDKVGWGRLLRWTKEKMPERYASGAPDYPDMLGSWNRHGLDQEQAPHETFVQITAGSDSTAVGASTILLHLINNSLVYQKLLYEIDEAVRRGKISYPVIEDSESHQLPYLQAVIKESLRIMPPVVTALYKEVPPEGDTIHGRFITGGTLIGAPIYGITRSKKVLGPDADLFRPERWLEAQGEQLTNMLPTAELVFYHGKWQCAGKVVAGLELNKVIFEGFMEIQNFKVRITRREGALALLCSLAYGYALPGACSGICNNAHDPSIIRRPDGTYFRFSTGGKIAVHTAPSISGPWTYRGAMLPSGSKINLAGNQDLWAPDVTKVGNDYYIYYSVSTFGSQNSAIGLARSSTMDPNSFTDLGTTGVQSNPSKPYNAIDGNLVEANGNFYLTFGSFWGGIYQVQLTSGTPTRAQGSSWRLAYDPSDPAMEGPTLFKYMNYYYLFFSKGTCCGYDKNRPATGKEYRIMVCRSTSPMGGFVDKNGKSCLLGGGTVVLQSHNWVYGPGGQGVYDDPKEGPILYYHYVDTRVGFGDGDKKFGWNKIDFSSGWPVV</sequence>
<dbReference type="AlphaFoldDB" id="G0S3F7"/>
<keyword evidence="9" id="KW-1185">Reference proteome</keyword>
<evidence type="ECO:0000256" key="1">
    <source>
        <dbReference type="ARBA" id="ARBA00004834"/>
    </source>
</evidence>
<dbReference type="GO" id="GO:0005975">
    <property type="term" value="P:carbohydrate metabolic process"/>
    <property type="evidence" value="ECO:0007669"/>
    <property type="project" value="InterPro"/>
</dbReference>
<keyword evidence="3" id="KW-0378">Hydrolase</keyword>
<dbReference type="HOGENOM" id="CLU_360924_0_0_1"/>
<dbReference type="EMBL" id="GL988040">
    <property type="protein sequence ID" value="EGS22540.1"/>
    <property type="molecule type" value="Genomic_DNA"/>
</dbReference>
<accession>G0S3F7</accession>
<dbReference type="SUPFAM" id="SSF48264">
    <property type="entry name" value="Cytochrome P450"/>
    <property type="match status" value="1"/>
</dbReference>
<dbReference type="GO" id="GO:0004553">
    <property type="term" value="F:hydrolase activity, hydrolyzing O-glycosyl compounds"/>
    <property type="evidence" value="ECO:0007669"/>
    <property type="project" value="InterPro"/>
</dbReference>
<dbReference type="InterPro" id="IPR001128">
    <property type="entry name" value="Cyt_P450"/>
</dbReference>
<feature type="site" description="Important for catalytic activity, responsible for pKa modulation of the active site Glu and correct orientation of both the proton donor and substrate" evidence="7">
    <location>
        <position position="603"/>
    </location>
</feature>
<dbReference type="Pfam" id="PF04616">
    <property type="entry name" value="Glyco_hydro_43"/>
    <property type="match status" value="1"/>
</dbReference>
<dbReference type="OrthoDB" id="195678at2759"/>
<dbReference type="InterPro" id="IPR036396">
    <property type="entry name" value="Cyt_P450_sf"/>
</dbReference>
<feature type="active site" description="Proton donor" evidence="6">
    <location>
        <position position="654"/>
    </location>
</feature>
<dbReference type="CDD" id="cd18831">
    <property type="entry name" value="GH43_AnAbnA-like"/>
    <property type="match status" value="1"/>
</dbReference>
<name>G0S3F7_CHATD</name>
<feature type="active site" description="Proton acceptor" evidence="6">
    <location>
        <position position="489"/>
    </location>
</feature>
<dbReference type="eggNOG" id="KOG0158">
    <property type="taxonomic scope" value="Eukaryota"/>
</dbReference>
<dbReference type="GeneID" id="18256123"/>
<organism evidence="9">
    <name type="scientific">Chaetomium thermophilum (strain DSM 1495 / CBS 144.50 / IMI 039719)</name>
    <name type="common">Thermochaetoides thermophila</name>
    <dbReference type="NCBI Taxonomy" id="759272"/>
    <lineage>
        <taxon>Eukaryota</taxon>
        <taxon>Fungi</taxon>
        <taxon>Dikarya</taxon>
        <taxon>Ascomycota</taxon>
        <taxon>Pezizomycotina</taxon>
        <taxon>Sordariomycetes</taxon>
        <taxon>Sordariomycetidae</taxon>
        <taxon>Sordariales</taxon>
        <taxon>Chaetomiaceae</taxon>
        <taxon>Thermochaetoides</taxon>
    </lineage>
</organism>
<dbReference type="Gene3D" id="1.10.630.10">
    <property type="entry name" value="Cytochrome P450"/>
    <property type="match status" value="1"/>
</dbReference>
<evidence type="ECO:0000313" key="8">
    <source>
        <dbReference type="EMBL" id="EGS22540.1"/>
    </source>
</evidence>
<reference evidence="8 9" key="1">
    <citation type="journal article" date="2011" name="Cell">
        <title>Insight into structure and assembly of the nuclear pore complex by utilizing the genome of a eukaryotic thermophile.</title>
        <authorList>
            <person name="Amlacher S."/>
            <person name="Sarges P."/>
            <person name="Flemming D."/>
            <person name="van Noort V."/>
            <person name="Kunze R."/>
            <person name="Devos D.P."/>
            <person name="Arumugam M."/>
            <person name="Bork P."/>
            <person name="Hurt E."/>
        </authorList>
    </citation>
    <scope>NUCLEOTIDE SEQUENCE [LARGE SCALE GENOMIC DNA]</scope>
    <source>
        <strain evidence="9">DSM 1495 / CBS 144.50 / IMI 039719</strain>
    </source>
</reference>
<dbReference type="SUPFAM" id="SSF75005">
    <property type="entry name" value="Arabinanase/levansucrase/invertase"/>
    <property type="match status" value="1"/>
</dbReference>
<dbReference type="Pfam" id="PF00067">
    <property type="entry name" value="p450"/>
    <property type="match status" value="1"/>
</dbReference>
<proteinExistence type="inferred from homology"/>
<evidence type="ECO:0000256" key="3">
    <source>
        <dbReference type="ARBA" id="ARBA00022801"/>
    </source>
</evidence>
<dbReference type="InterPro" id="IPR050727">
    <property type="entry name" value="GH43_arabinanases"/>
</dbReference>
<dbReference type="GO" id="GO:0016705">
    <property type="term" value="F:oxidoreductase activity, acting on paired donors, with incorporation or reduction of molecular oxygen"/>
    <property type="evidence" value="ECO:0007669"/>
    <property type="project" value="InterPro"/>
</dbReference>
<evidence type="ECO:0000256" key="7">
    <source>
        <dbReference type="PIRSR" id="PIRSR606710-2"/>
    </source>
</evidence>
<dbReference type="PANTHER" id="PTHR43301:SF3">
    <property type="entry name" value="ARABINAN ENDO-1,5-ALPHA-L-ARABINOSIDASE A-RELATED"/>
    <property type="match status" value="1"/>
</dbReference>
<dbReference type="GO" id="GO:0020037">
    <property type="term" value="F:heme binding"/>
    <property type="evidence" value="ECO:0007669"/>
    <property type="project" value="InterPro"/>
</dbReference>
<evidence type="ECO:0000256" key="2">
    <source>
        <dbReference type="ARBA" id="ARBA00009865"/>
    </source>
</evidence>
<dbReference type="GO" id="GO:0005506">
    <property type="term" value="F:iron ion binding"/>
    <property type="evidence" value="ECO:0007669"/>
    <property type="project" value="InterPro"/>
</dbReference>
<evidence type="ECO:0000256" key="5">
    <source>
        <dbReference type="ARBA" id="ARBA00042202"/>
    </source>
</evidence>
<dbReference type="InterPro" id="IPR023296">
    <property type="entry name" value="Glyco_hydro_beta-prop_sf"/>
</dbReference>
<dbReference type="PANTHER" id="PTHR43301">
    <property type="entry name" value="ARABINAN ENDO-1,5-ALPHA-L-ARABINOSIDASE"/>
    <property type="match status" value="1"/>
</dbReference>
<dbReference type="InterPro" id="IPR006710">
    <property type="entry name" value="Glyco_hydro_43"/>
</dbReference>
<protein>
    <recommendedName>
        <fullName evidence="5">Endo-1,5-alpha-L-arabinanase A</fullName>
    </recommendedName>
</protein>
<evidence type="ECO:0000313" key="9">
    <source>
        <dbReference type="Proteomes" id="UP000008066"/>
    </source>
</evidence>
<dbReference type="STRING" id="759272.G0S3F7"/>
<dbReference type="Gene3D" id="2.115.10.20">
    <property type="entry name" value="Glycosyl hydrolase domain, family 43"/>
    <property type="match status" value="1"/>
</dbReference>
<comment type="similarity">
    <text evidence="2">Belongs to the glycosyl hydrolase 43 family.</text>
</comment>
<evidence type="ECO:0000256" key="6">
    <source>
        <dbReference type="PIRSR" id="PIRSR606710-1"/>
    </source>
</evidence>
<comment type="pathway">
    <text evidence="1">Glycan metabolism; L-arabinan degradation.</text>
</comment>
<dbReference type="Proteomes" id="UP000008066">
    <property type="component" value="Unassembled WGS sequence"/>
</dbReference>
<dbReference type="GO" id="GO:0004497">
    <property type="term" value="F:monooxygenase activity"/>
    <property type="evidence" value="ECO:0007669"/>
    <property type="project" value="InterPro"/>
</dbReference>
<keyword evidence="4" id="KW-0326">Glycosidase</keyword>
<gene>
    <name evidence="8" type="ORF">CTHT_0020850</name>
</gene>
<evidence type="ECO:0000256" key="4">
    <source>
        <dbReference type="ARBA" id="ARBA00023295"/>
    </source>
</evidence>
<dbReference type="CDD" id="cd11060">
    <property type="entry name" value="CYP57A1-like"/>
    <property type="match status" value="1"/>
</dbReference>
<dbReference type="RefSeq" id="XP_006692559.1">
    <property type="nucleotide sequence ID" value="XM_006692496.1"/>
</dbReference>